<dbReference type="InterPro" id="IPR038332">
    <property type="entry name" value="PPE_sf"/>
</dbReference>
<dbReference type="EMBL" id="AP022581">
    <property type="protein sequence ID" value="BBX99221.1"/>
    <property type="molecule type" value="Genomic_DNA"/>
</dbReference>
<dbReference type="Gene3D" id="1.20.1260.20">
    <property type="entry name" value="PPE superfamily"/>
    <property type="match status" value="1"/>
</dbReference>
<dbReference type="PANTHER" id="PTHR46766:SF1">
    <property type="entry name" value="GLUTAMINE-RICH PROTEIN 2"/>
    <property type="match status" value="1"/>
</dbReference>
<feature type="domain" description="PPE-PPW subfamily C-terminal" evidence="3">
    <location>
        <begin position="358"/>
        <end position="403"/>
    </location>
</feature>
<evidence type="ECO:0000313" key="4">
    <source>
        <dbReference type="EMBL" id="BBX99221.1"/>
    </source>
</evidence>
<dbReference type="SUPFAM" id="SSF140459">
    <property type="entry name" value="PE/PPE dimer-like"/>
    <property type="match status" value="1"/>
</dbReference>
<evidence type="ECO:0000256" key="1">
    <source>
        <dbReference type="ARBA" id="ARBA00010652"/>
    </source>
</evidence>
<dbReference type="STRING" id="169765.AWC15_16815"/>
<dbReference type="GO" id="GO:0052572">
    <property type="term" value="P:response to host immune response"/>
    <property type="evidence" value="ECO:0007669"/>
    <property type="project" value="TreeGrafter"/>
</dbReference>
<dbReference type="Proteomes" id="UP000466396">
    <property type="component" value="Chromosome"/>
</dbReference>
<gene>
    <name evidence="4" type="primary">PPE47</name>
    <name evidence="4" type="ORF">MLAC_45150</name>
</gene>
<dbReference type="RefSeq" id="WP_085158492.1">
    <property type="nucleotide sequence ID" value="NZ_AP022581.1"/>
</dbReference>
<dbReference type="AlphaFoldDB" id="A0A1X1YIB8"/>
<dbReference type="FunFam" id="1.20.1260.20:FF:000001">
    <property type="entry name" value="PPE family protein PPE41"/>
    <property type="match status" value="1"/>
</dbReference>
<organism evidence="4 5">
    <name type="scientific">Mycobacterium lacus</name>
    <dbReference type="NCBI Taxonomy" id="169765"/>
    <lineage>
        <taxon>Bacteria</taxon>
        <taxon>Bacillati</taxon>
        <taxon>Actinomycetota</taxon>
        <taxon>Actinomycetes</taxon>
        <taxon>Mycobacteriales</taxon>
        <taxon>Mycobacteriaceae</taxon>
        <taxon>Mycobacterium</taxon>
    </lineage>
</organism>
<dbReference type="InterPro" id="IPR000030">
    <property type="entry name" value="PPE_dom"/>
</dbReference>
<accession>A0A1X1YIB8</accession>
<evidence type="ECO:0000259" key="2">
    <source>
        <dbReference type="Pfam" id="PF00823"/>
    </source>
</evidence>
<dbReference type="OrthoDB" id="4753487at2"/>
<evidence type="ECO:0000259" key="3">
    <source>
        <dbReference type="Pfam" id="PF18878"/>
    </source>
</evidence>
<reference evidence="4 5" key="1">
    <citation type="journal article" date="2019" name="Emerg. Microbes Infect.">
        <title>Comprehensive subspecies identification of 175 nontuberculous mycobacteria species based on 7547 genomic profiles.</title>
        <authorList>
            <person name="Matsumoto Y."/>
            <person name="Kinjo T."/>
            <person name="Motooka D."/>
            <person name="Nabeya D."/>
            <person name="Jung N."/>
            <person name="Uechi K."/>
            <person name="Horii T."/>
            <person name="Iida T."/>
            <person name="Fujita J."/>
            <person name="Nakamura S."/>
        </authorList>
    </citation>
    <scope>NUCLEOTIDE SEQUENCE [LARGE SCALE GENOMIC DNA]</scope>
    <source>
        <strain evidence="4 5">JCM 15657</strain>
    </source>
</reference>
<dbReference type="Pfam" id="PF00823">
    <property type="entry name" value="PPE"/>
    <property type="match status" value="1"/>
</dbReference>
<feature type="domain" description="PPE" evidence="2">
    <location>
        <begin position="6"/>
        <end position="167"/>
    </location>
</feature>
<dbReference type="InterPro" id="IPR043641">
    <property type="entry name" value="PPE-PPW_C"/>
</dbReference>
<dbReference type="PANTHER" id="PTHR46766">
    <property type="entry name" value="GLUTAMINE-RICH PROTEIN 2"/>
    <property type="match status" value="1"/>
</dbReference>
<protein>
    <submittedName>
        <fullName evidence="4">PPE family protein</fullName>
    </submittedName>
</protein>
<sequence>MTAPVWMTAPPEVHSALLSAGPGPASLQAAAAGWTSLSTEYAAAAAELTAIVAAVQAGAWLGPSAEAFVAANVPYVAWLMQASADAAATAAEHETVAAAYVGALAAMPTLAELAANHVTHAVLVATNFFGINTIPIALNEADYVRMWIQAATTMSVYDAAAGAAVISAPHTSPAPVIVKPGVGEAGELVTLAGQIGLDPWHWVDLALAYLVVALEDLVVLGLIVAISTLFVIGAITLLTIAVMMVVVLIPLLLFNMVVLLGWAAVYLAIAAIEFVIQWIIGHIIGAIALSWMVLPALFSPLTTAAVGPLAAAAAVPAVGSVTGLAGVGAAPASAVAVSSAEPLAGGASGARLVSVVGSDRGAGVLGFAGTAGKEAVAAPCGLTVLTGDGLGGGVRVPMLPASWEPNVVGAVC</sequence>
<keyword evidence="5" id="KW-1185">Reference proteome</keyword>
<dbReference type="Pfam" id="PF18878">
    <property type="entry name" value="PPE-PPW"/>
    <property type="match status" value="1"/>
</dbReference>
<dbReference type="KEGG" id="mlj:MLAC_45150"/>
<name>A0A1X1YIB8_9MYCO</name>
<evidence type="ECO:0000313" key="5">
    <source>
        <dbReference type="Proteomes" id="UP000466396"/>
    </source>
</evidence>
<comment type="similarity">
    <text evidence="1">Belongs to the mycobacterial PPE family.</text>
</comment>
<proteinExistence type="inferred from homology"/>